<feature type="transmembrane region" description="Helical" evidence="1">
    <location>
        <begin position="305"/>
        <end position="331"/>
    </location>
</feature>
<dbReference type="Proteomes" id="UP000276542">
    <property type="component" value="Unassembled WGS sequence"/>
</dbReference>
<keyword evidence="2" id="KW-0732">Signal</keyword>
<feature type="chain" id="PRO_5017468500" evidence="2">
    <location>
        <begin position="25"/>
        <end position="405"/>
    </location>
</feature>
<evidence type="ECO:0000256" key="1">
    <source>
        <dbReference type="SAM" id="Phobius"/>
    </source>
</evidence>
<protein>
    <submittedName>
        <fullName evidence="3">HupE/UreJ family protein</fullName>
    </submittedName>
</protein>
<feature type="transmembrane region" description="Helical" evidence="1">
    <location>
        <begin position="187"/>
        <end position="207"/>
    </location>
</feature>
<feature type="transmembrane region" description="Helical" evidence="1">
    <location>
        <begin position="219"/>
        <end position="239"/>
    </location>
</feature>
<sequence>MRVLWKALVAAALVVLLAPSPAQAHPMDFSKVRLVVEEEAVRGTVEIAVPALQQVLGSDFSAADEADLTAYLRGHIAAGTDGKHWPLSFGTTETRQHEGMAWVTTSFSFASGAAAGNDFLFEYDAVTAEVARHEADVVVTDAGGHTVVSGVLTHMIPAVTIEREASTGVSAMAGQGSRHVLEGADHLLFLMTLLLPAPLVAVGGRWVRRRSVSGSTSAVVRVATAFTVGHSLTLVAAAQQWVSAPSGPVEVVIAISVGVAALHALRPLVRGGEDLIAVGFGLVHGLAFAGILADLGLDGSASWPALLGFNLGIELAQLAVVALVFPSLYALSTTRWYAGFRIAGASAVLVASTGWALDRLGVLHNPLAPVEDAAVGHPWIVVGALATLAIVAVARERLAPEPLPA</sequence>
<feature type="transmembrane region" description="Helical" evidence="1">
    <location>
        <begin position="251"/>
        <end position="268"/>
    </location>
</feature>
<dbReference type="InterPro" id="IPR032809">
    <property type="entry name" value="Put_HupE_UreJ"/>
</dbReference>
<keyword evidence="1" id="KW-1133">Transmembrane helix</keyword>
<accession>A0A3A5H9Q3</accession>
<organism evidence="3 4">
    <name type="scientific">Nocardioides cavernaquae</name>
    <dbReference type="NCBI Taxonomy" id="2321396"/>
    <lineage>
        <taxon>Bacteria</taxon>
        <taxon>Bacillati</taxon>
        <taxon>Actinomycetota</taxon>
        <taxon>Actinomycetes</taxon>
        <taxon>Propionibacteriales</taxon>
        <taxon>Nocardioidaceae</taxon>
        <taxon>Nocardioides</taxon>
    </lineage>
</organism>
<name>A0A3A5H9Q3_9ACTN</name>
<proteinExistence type="predicted"/>
<keyword evidence="4" id="KW-1185">Reference proteome</keyword>
<keyword evidence="1" id="KW-0472">Membrane</keyword>
<evidence type="ECO:0000313" key="3">
    <source>
        <dbReference type="EMBL" id="RJS47356.1"/>
    </source>
</evidence>
<dbReference type="EMBL" id="QYRP01000002">
    <property type="protein sequence ID" value="RJS47356.1"/>
    <property type="molecule type" value="Genomic_DNA"/>
</dbReference>
<dbReference type="RefSeq" id="WP_120061322.1">
    <property type="nucleotide sequence ID" value="NZ_QYRP01000002.1"/>
</dbReference>
<dbReference type="OrthoDB" id="9808870at2"/>
<dbReference type="AlphaFoldDB" id="A0A3A5H9Q3"/>
<gene>
    <name evidence="3" type="ORF">D4739_14790</name>
</gene>
<feature type="transmembrane region" description="Helical" evidence="1">
    <location>
        <begin position="377"/>
        <end position="394"/>
    </location>
</feature>
<keyword evidence="1" id="KW-0812">Transmembrane</keyword>
<feature type="signal peptide" evidence="2">
    <location>
        <begin position="1"/>
        <end position="24"/>
    </location>
</feature>
<reference evidence="4" key="1">
    <citation type="submission" date="2018-09" db="EMBL/GenBank/DDBJ databases">
        <authorList>
            <person name="Zhu H."/>
        </authorList>
    </citation>
    <scope>NUCLEOTIDE SEQUENCE [LARGE SCALE GENOMIC DNA]</scope>
    <source>
        <strain evidence="4">K1W22B-1</strain>
    </source>
</reference>
<comment type="caution">
    <text evidence="3">The sequence shown here is derived from an EMBL/GenBank/DDBJ whole genome shotgun (WGS) entry which is preliminary data.</text>
</comment>
<feature type="transmembrane region" description="Helical" evidence="1">
    <location>
        <begin position="338"/>
        <end position="357"/>
    </location>
</feature>
<evidence type="ECO:0000313" key="4">
    <source>
        <dbReference type="Proteomes" id="UP000276542"/>
    </source>
</evidence>
<feature type="transmembrane region" description="Helical" evidence="1">
    <location>
        <begin position="275"/>
        <end position="293"/>
    </location>
</feature>
<evidence type="ECO:0000256" key="2">
    <source>
        <dbReference type="SAM" id="SignalP"/>
    </source>
</evidence>
<dbReference type="Pfam" id="PF13795">
    <property type="entry name" value="HupE_UreJ_2"/>
    <property type="match status" value="1"/>
</dbReference>